<dbReference type="STRING" id="1280847.SAMN04488036_105135"/>
<protein>
    <submittedName>
        <fullName evidence="2">Uncharacterized protein</fullName>
    </submittedName>
</protein>
<evidence type="ECO:0000313" key="3">
    <source>
        <dbReference type="Proteomes" id="UP000198851"/>
    </source>
</evidence>
<gene>
    <name evidence="2" type="ORF">SAMN04488036_105135</name>
</gene>
<feature type="signal peptide" evidence="1">
    <location>
        <begin position="1"/>
        <end position="21"/>
    </location>
</feature>
<feature type="chain" id="PRO_5011510220" evidence="1">
    <location>
        <begin position="22"/>
        <end position="106"/>
    </location>
</feature>
<keyword evidence="1" id="KW-0732">Signal</keyword>
<organism evidence="2 3">
    <name type="scientific">Shimia haliotis</name>
    <dbReference type="NCBI Taxonomy" id="1280847"/>
    <lineage>
        <taxon>Bacteria</taxon>
        <taxon>Pseudomonadati</taxon>
        <taxon>Pseudomonadota</taxon>
        <taxon>Alphaproteobacteria</taxon>
        <taxon>Rhodobacterales</taxon>
        <taxon>Roseobacteraceae</taxon>
    </lineage>
</organism>
<keyword evidence="3" id="KW-1185">Reference proteome</keyword>
<sequence length="106" mass="11665">MKTLFSAAVAAAILCTTIPSAADASTMSRACQKSDRAGATRKVCRCIQKVANQNLSKSDQKLAASFFEDPHKAQKIRQSDNRSHEKFWLRYKDFGTVVSASCGHLR</sequence>
<proteinExistence type="predicted"/>
<dbReference type="Proteomes" id="UP000198851">
    <property type="component" value="Unassembled WGS sequence"/>
</dbReference>
<accession>A0A1I4F2P3</accession>
<evidence type="ECO:0000313" key="2">
    <source>
        <dbReference type="EMBL" id="SFL11600.1"/>
    </source>
</evidence>
<dbReference type="EMBL" id="FOSZ01000005">
    <property type="protein sequence ID" value="SFL11600.1"/>
    <property type="molecule type" value="Genomic_DNA"/>
</dbReference>
<dbReference type="RefSeq" id="WP_093324331.1">
    <property type="nucleotide sequence ID" value="NZ_FOSZ01000005.1"/>
</dbReference>
<name>A0A1I4F2P3_9RHOB</name>
<dbReference type="OrthoDB" id="7659053at2"/>
<evidence type="ECO:0000256" key="1">
    <source>
        <dbReference type="SAM" id="SignalP"/>
    </source>
</evidence>
<reference evidence="3" key="1">
    <citation type="submission" date="2016-10" db="EMBL/GenBank/DDBJ databases">
        <authorList>
            <person name="Varghese N."/>
            <person name="Submissions S."/>
        </authorList>
    </citation>
    <scope>NUCLEOTIDE SEQUENCE [LARGE SCALE GENOMIC DNA]</scope>
    <source>
        <strain evidence="3">DSM 28453</strain>
    </source>
</reference>
<dbReference type="AlphaFoldDB" id="A0A1I4F2P3"/>